<keyword evidence="1" id="KW-0472">Membrane</keyword>
<accession>A0A444MRL3</accession>
<sequence length="201" mass="23027">MYNQTYDGKKIVWKSKIRQILAVVVCFVFVLIGIWGSQSKNWPGLLITIIFFGFGGVVLLIQLLNPKNIFITPGSELSKKIMSNKSEFFSYTDDGFYLTEVPDAIIYRWEDVDAIFGYKRDLITTDEICIDMFFKSGKSLILDESMPGWPKFTEMVSTVFTGITEDSIWNLAHPPFLTNHTLLFDAKGRTFEEAAAHFYKN</sequence>
<dbReference type="AlphaFoldDB" id="A0A444MRL3"/>
<keyword evidence="3" id="KW-1185">Reference proteome</keyword>
<dbReference type="Proteomes" id="UP000286701">
    <property type="component" value="Unassembled WGS sequence"/>
</dbReference>
<keyword evidence="1" id="KW-1133">Transmembrane helix</keyword>
<name>A0A444MRL3_9SPHI</name>
<keyword evidence="1" id="KW-0812">Transmembrane</keyword>
<comment type="caution">
    <text evidence="2">The sequence shown here is derived from an EMBL/GenBank/DDBJ whole genome shotgun (WGS) entry which is preliminary data.</text>
</comment>
<feature type="transmembrane region" description="Helical" evidence="1">
    <location>
        <begin position="20"/>
        <end position="38"/>
    </location>
</feature>
<evidence type="ECO:0000313" key="3">
    <source>
        <dbReference type="Proteomes" id="UP000286701"/>
    </source>
</evidence>
<evidence type="ECO:0000313" key="2">
    <source>
        <dbReference type="EMBL" id="RWY54254.1"/>
    </source>
</evidence>
<dbReference type="OrthoDB" id="1353806at2"/>
<proteinExistence type="predicted"/>
<dbReference type="RefSeq" id="WP_128533689.1">
    <property type="nucleotide sequence ID" value="NZ_SBIW01000003.1"/>
</dbReference>
<organism evidence="2 3">
    <name type="scientific">Mucilaginibacter gilvus</name>
    <dbReference type="NCBI Taxonomy" id="2305909"/>
    <lineage>
        <taxon>Bacteria</taxon>
        <taxon>Pseudomonadati</taxon>
        <taxon>Bacteroidota</taxon>
        <taxon>Sphingobacteriia</taxon>
        <taxon>Sphingobacteriales</taxon>
        <taxon>Sphingobacteriaceae</taxon>
        <taxon>Mucilaginibacter</taxon>
    </lineage>
</organism>
<evidence type="ECO:0000256" key="1">
    <source>
        <dbReference type="SAM" id="Phobius"/>
    </source>
</evidence>
<feature type="transmembrane region" description="Helical" evidence="1">
    <location>
        <begin position="44"/>
        <end position="64"/>
    </location>
</feature>
<reference evidence="2 3" key="1">
    <citation type="submission" date="2019-01" db="EMBL/GenBank/DDBJ databases">
        <title>Mucilaginibacter antarcticum sp. nov., isolated from antarctic soil.</title>
        <authorList>
            <person name="Yan Y.-Q."/>
            <person name="Du Z.-J."/>
        </authorList>
    </citation>
    <scope>NUCLEOTIDE SEQUENCE [LARGE SCALE GENOMIC DNA]</scope>
    <source>
        <strain evidence="2 3">F01003</strain>
    </source>
</reference>
<dbReference type="EMBL" id="SBIW01000003">
    <property type="protein sequence ID" value="RWY54254.1"/>
    <property type="molecule type" value="Genomic_DNA"/>
</dbReference>
<gene>
    <name evidence="2" type="ORF">EPL05_09475</name>
</gene>
<protein>
    <submittedName>
        <fullName evidence="2">Uncharacterized protein</fullName>
    </submittedName>
</protein>